<name>A0A955RJB4_9BACT</name>
<evidence type="ECO:0000313" key="17">
    <source>
        <dbReference type="Proteomes" id="UP000783287"/>
    </source>
</evidence>
<organism evidence="16 17">
    <name type="scientific">Candidatus Dojkabacteria bacterium</name>
    <dbReference type="NCBI Taxonomy" id="2099670"/>
    <lineage>
        <taxon>Bacteria</taxon>
        <taxon>Candidatus Dojkabacteria</taxon>
    </lineage>
</organism>
<comment type="pathway">
    <text evidence="4">Pyrimidine metabolism; UMP biosynthesis via de novo pathway; orotate from (S)-dihydroorotate (quinone route): step 1/1.</text>
</comment>
<dbReference type="InterPro" id="IPR050074">
    <property type="entry name" value="DHO_dehydrogenase"/>
</dbReference>
<feature type="domain" description="Dihydroorotate dehydrogenase catalytic" evidence="15">
    <location>
        <begin position="57"/>
        <end position="353"/>
    </location>
</feature>
<protein>
    <recommendedName>
        <fullName evidence="7 14">Dihydroorotate dehydrogenase (quinone)</fullName>
        <ecNumber evidence="6 14">1.3.5.2</ecNumber>
    </recommendedName>
</protein>
<evidence type="ECO:0000256" key="4">
    <source>
        <dbReference type="ARBA" id="ARBA00005161"/>
    </source>
</evidence>
<evidence type="ECO:0000256" key="5">
    <source>
        <dbReference type="ARBA" id="ARBA00005359"/>
    </source>
</evidence>
<gene>
    <name evidence="16" type="ORF">KC909_02855</name>
</gene>
<evidence type="ECO:0000313" key="16">
    <source>
        <dbReference type="EMBL" id="MCA9383279.1"/>
    </source>
</evidence>
<dbReference type="GO" id="GO:0005886">
    <property type="term" value="C:plasma membrane"/>
    <property type="evidence" value="ECO:0007669"/>
    <property type="project" value="TreeGrafter"/>
</dbReference>
<keyword evidence="12" id="KW-0472">Membrane</keyword>
<dbReference type="PROSITE" id="PS00912">
    <property type="entry name" value="DHODEHASE_2"/>
    <property type="match status" value="1"/>
</dbReference>
<proteinExistence type="inferred from homology"/>
<dbReference type="Proteomes" id="UP000783287">
    <property type="component" value="Unassembled WGS sequence"/>
</dbReference>
<dbReference type="GO" id="GO:0006207">
    <property type="term" value="P:'de novo' pyrimidine nucleobase biosynthetic process"/>
    <property type="evidence" value="ECO:0007669"/>
    <property type="project" value="UniProtKB-UniRule"/>
</dbReference>
<dbReference type="CDD" id="cd04738">
    <property type="entry name" value="DHOD_2_like"/>
    <property type="match status" value="1"/>
</dbReference>
<evidence type="ECO:0000256" key="13">
    <source>
        <dbReference type="ARBA" id="ARBA00048639"/>
    </source>
</evidence>
<dbReference type="InterPro" id="IPR001295">
    <property type="entry name" value="Dihydroorotate_DH_CS"/>
</dbReference>
<dbReference type="InterPro" id="IPR013785">
    <property type="entry name" value="Aldolase_TIM"/>
</dbReference>
<accession>A0A955RJB4</accession>
<dbReference type="GO" id="GO:0005737">
    <property type="term" value="C:cytoplasm"/>
    <property type="evidence" value="ECO:0007669"/>
    <property type="project" value="InterPro"/>
</dbReference>
<keyword evidence="11 16" id="KW-0560">Oxidoreductase</keyword>
<evidence type="ECO:0000256" key="6">
    <source>
        <dbReference type="ARBA" id="ARBA00012791"/>
    </source>
</evidence>
<dbReference type="Pfam" id="PF01180">
    <property type="entry name" value="DHO_dh"/>
    <property type="match status" value="1"/>
</dbReference>
<comment type="subcellular location">
    <subcellularLocation>
        <location evidence="3">Membrane</location>
    </subcellularLocation>
</comment>
<evidence type="ECO:0000256" key="9">
    <source>
        <dbReference type="ARBA" id="ARBA00022643"/>
    </source>
</evidence>
<evidence type="ECO:0000256" key="8">
    <source>
        <dbReference type="ARBA" id="ARBA00022630"/>
    </source>
</evidence>
<comment type="similarity">
    <text evidence="5">Belongs to the dihydroorotate dehydrogenase family. Type 2 subfamily.</text>
</comment>
<evidence type="ECO:0000256" key="2">
    <source>
        <dbReference type="ARBA" id="ARBA00003125"/>
    </source>
</evidence>
<dbReference type="SUPFAM" id="SSF51395">
    <property type="entry name" value="FMN-linked oxidoreductases"/>
    <property type="match status" value="1"/>
</dbReference>
<dbReference type="NCBIfam" id="TIGR01036">
    <property type="entry name" value="pyrD_sub2"/>
    <property type="match status" value="1"/>
</dbReference>
<evidence type="ECO:0000259" key="15">
    <source>
        <dbReference type="Pfam" id="PF01180"/>
    </source>
</evidence>
<reference evidence="16" key="1">
    <citation type="submission" date="2020-04" db="EMBL/GenBank/DDBJ databases">
        <authorList>
            <person name="Zhang T."/>
        </authorList>
    </citation>
    <scope>NUCLEOTIDE SEQUENCE</scope>
    <source>
        <strain evidence="16">HKST-UBA14</strain>
    </source>
</reference>
<reference evidence="16" key="2">
    <citation type="journal article" date="2021" name="Microbiome">
        <title>Successional dynamics and alternative stable states in a saline activated sludge microbial community over 9 years.</title>
        <authorList>
            <person name="Wang Y."/>
            <person name="Ye J."/>
            <person name="Ju F."/>
            <person name="Liu L."/>
            <person name="Boyd J.A."/>
            <person name="Deng Y."/>
            <person name="Parks D.H."/>
            <person name="Jiang X."/>
            <person name="Yin X."/>
            <person name="Woodcroft B.J."/>
            <person name="Tyson G.W."/>
            <person name="Hugenholtz P."/>
            <person name="Polz M.F."/>
            <person name="Zhang T."/>
        </authorList>
    </citation>
    <scope>NUCLEOTIDE SEQUENCE</scope>
    <source>
        <strain evidence="16">HKST-UBA14</strain>
    </source>
</reference>
<dbReference type="PANTHER" id="PTHR48109">
    <property type="entry name" value="DIHYDROOROTATE DEHYDROGENASE (QUINONE), MITOCHONDRIAL-RELATED"/>
    <property type="match status" value="1"/>
</dbReference>
<dbReference type="InterPro" id="IPR005719">
    <property type="entry name" value="Dihydroorotate_DH_2"/>
</dbReference>
<evidence type="ECO:0000256" key="12">
    <source>
        <dbReference type="ARBA" id="ARBA00023136"/>
    </source>
</evidence>
<dbReference type="NCBIfam" id="NF003652">
    <property type="entry name" value="PRK05286.2-5"/>
    <property type="match status" value="1"/>
</dbReference>
<keyword evidence="10" id="KW-0665">Pyrimidine biosynthesis</keyword>
<evidence type="ECO:0000256" key="11">
    <source>
        <dbReference type="ARBA" id="ARBA00023002"/>
    </source>
</evidence>
<dbReference type="EMBL" id="JAGQLK010000048">
    <property type="protein sequence ID" value="MCA9383279.1"/>
    <property type="molecule type" value="Genomic_DNA"/>
</dbReference>
<evidence type="ECO:0000256" key="3">
    <source>
        <dbReference type="ARBA" id="ARBA00004370"/>
    </source>
</evidence>
<dbReference type="GO" id="GO:0009220">
    <property type="term" value="P:pyrimidine ribonucleotide biosynthetic process"/>
    <property type="evidence" value="ECO:0007669"/>
    <property type="project" value="UniProtKB-UniRule"/>
</dbReference>
<dbReference type="AlphaFoldDB" id="A0A955RJB4"/>
<comment type="cofactor">
    <cofactor evidence="1">
        <name>FMN</name>
        <dbReference type="ChEBI" id="CHEBI:58210"/>
    </cofactor>
</comment>
<comment type="caution">
    <text evidence="16">The sequence shown here is derived from an EMBL/GenBank/DDBJ whole genome shotgun (WGS) entry which is preliminary data.</text>
</comment>
<evidence type="ECO:0000256" key="1">
    <source>
        <dbReference type="ARBA" id="ARBA00001917"/>
    </source>
</evidence>
<comment type="function">
    <text evidence="2">Catalyzes the conversion of dihydroorotate to orotate with quinone as electron acceptor.</text>
</comment>
<dbReference type="PANTHER" id="PTHR48109:SF4">
    <property type="entry name" value="DIHYDROOROTATE DEHYDROGENASE (QUINONE), MITOCHONDRIAL"/>
    <property type="match status" value="1"/>
</dbReference>
<evidence type="ECO:0000256" key="14">
    <source>
        <dbReference type="NCBIfam" id="TIGR01036"/>
    </source>
</evidence>
<sequence>MRKSLNVIYQYILKPFFFLFDPELVHDLITFVGKTIAVIPGGQKLTRRFLRYENPILEQTIHGIHFTNPVGLSAGFDKDCNLPTILPDVGFGFMQVGSVTLKPYTGNPKPRLFRLKKSLGIVVYYGLKNIGVDKIIEKFMKMNVDNQFPISMSVAKTNSKDTCDTQQGIEDYTECLEKLVINDVGDFYTINISCPNTFGGEPFTTPVRLTKLLKSISAVKTDKPIFVKMPINMPWLDFKKLIEVCIKYRMTGVIIGNLNKDHKSSTIKDSIPEHIKGGISGKPTEALSNDLIAKTYLEYGSRLTIIGVGGIFSAQDAYEKIKRGASLVQLITGMIFMGPQLIGDINRGLSKLLVADGYTNISQAVGSYYHSSK</sequence>
<keyword evidence="9" id="KW-0288">FMN</keyword>
<dbReference type="GO" id="GO:0106430">
    <property type="term" value="F:dihydroorotate dehydrogenase (quinone) activity"/>
    <property type="evidence" value="ECO:0007669"/>
    <property type="project" value="UniProtKB-EC"/>
</dbReference>
<dbReference type="Gene3D" id="3.20.20.70">
    <property type="entry name" value="Aldolase class I"/>
    <property type="match status" value="1"/>
</dbReference>
<comment type="catalytic activity">
    <reaction evidence="13">
        <text>(S)-dihydroorotate + a quinone = orotate + a quinol</text>
        <dbReference type="Rhea" id="RHEA:30187"/>
        <dbReference type="ChEBI" id="CHEBI:24646"/>
        <dbReference type="ChEBI" id="CHEBI:30839"/>
        <dbReference type="ChEBI" id="CHEBI:30864"/>
        <dbReference type="ChEBI" id="CHEBI:132124"/>
        <dbReference type="EC" id="1.3.5.2"/>
    </reaction>
</comment>
<dbReference type="EC" id="1.3.5.2" evidence="6 14"/>
<evidence type="ECO:0000256" key="10">
    <source>
        <dbReference type="ARBA" id="ARBA00022975"/>
    </source>
</evidence>
<dbReference type="InterPro" id="IPR005720">
    <property type="entry name" value="Dihydroorotate_DH_cat"/>
</dbReference>
<evidence type="ECO:0000256" key="7">
    <source>
        <dbReference type="ARBA" id="ARBA00018366"/>
    </source>
</evidence>
<keyword evidence="8" id="KW-0285">Flavoprotein</keyword>